<dbReference type="SUPFAM" id="SSF64182">
    <property type="entry name" value="DHH phosphoesterases"/>
    <property type="match status" value="1"/>
</dbReference>
<dbReference type="NCBIfam" id="TIGR00644">
    <property type="entry name" value="recJ"/>
    <property type="match status" value="1"/>
</dbReference>
<evidence type="ECO:0000259" key="7">
    <source>
        <dbReference type="Pfam" id="PF02272"/>
    </source>
</evidence>
<protein>
    <recommendedName>
        <fullName evidence="2">Single-stranded-DNA-specific exonuclease RecJ</fullName>
    </recommendedName>
</protein>
<accession>A0AA96LJ60</accession>
<keyword evidence="3" id="KW-0540">Nuclease</keyword>
<evidence type="ECO:0000256" key="2">
    <source>
        <dbReference type="ARBA" id="ARBA00019841"/>
    </source>
</evidence>
<keyword evidence="11" id="KW-1185">Reference proteome</keyword>
<feature type="domain" description="RecJ OB" evidence="9">
    <location>
        <begin position="455"/>
        <end position="564"/>
    </location>
</feature>
<dbReference type="PANTHER" id="PTHR30255:SF2">
    <property type="entry name" value="SINGLE-STRANDED-DNA-SPECIFIC EXONUCLEASE RECJ"/>
    <property type="match status" value="1"/>
</dbReference>
<evidence type="ECO:0000256" key="5">
    <source>
        <dbReference type="ARBA" id="ARBA00022839"/>
    </source>
</evidence>
<feature type="domain" description="Single-stranded-DNA-specific exonuclease RecJ C-terminal" evidence="8">
    <location>
        <begin position="571"/>
        <end position="790"/>
    </location>
</feature>
<evidence type="ECO:0000256" key="3">
    <source>
        <dbReference type="ARBA" id="ARBA00022722"/>
    </source>
</evidence>
<dbReference type="AlphaFoldDB" id="A0AA96LJ60"/>
<keyword evidence="4" id="KW-0378">Hydrolase</keyword>
<reference evidence="10 11" key="1">
    <citation type="submission" date="2022-02" db="EMBL/GenBank/DDBJ databases">
        <title>Paenibacillus sp. MBLB1776 Whole Genome Shotgun Sequencing.</title>
        <authorList>
            <person name="Hwang C.Y."/>
            <person name="Cho E.-S."/>
            <person name="Seo M.-J."/>
        </authorList>
    </citation>
    <scope>NUCLEOTIDE SEQUENCE [LARGE SCALE GENOMIC DNA]</scope>
    <source>
        <strain evidence="10 11">MBLB1776</strain>
    </source>
</reference>
<dbReference type="EMBL" id="CP130318">
    <property type="protein sequence ID" value="WNQ13006.1"/>
    <property type="molecule type" value="Genomic_DNA"/>
</dbReference>
<evidence type="ECO:0000256" key="4">
    <source>
        <dbReference type="ARBA" id="ARBA00022801"/>
    </source>
</evidence>
<dbReference type="InterPro" id="IPR041122">
    <property type="entry name" value="RecJ_OB"/>
</dbReference>
<feature type="domain" description="DDH" evidence="6">
    <location>
        <begin position="83"/>
        <end position="226"/>
    </location>
</feature>
<sequence length="800" mass="89583">MLYSKARWNISEPDPAVADRLAHELKVEPVVARLLAVRGITTIEQAKRFLQAGKDHFHDPFLMDGMETAVRRIKRALEHGEFIRIYGDYDADGVSSTSLLIHLFRRLGARFDFYIPHRVHEGYGLNKKAMELAKEQGVDLIITVDTGISAREEIAYAGSLGLEVIVTDHHEPPEQLPEALAVINPKKPGCPYPFKQLAGAGVAFKLAHALLGELPVELLEIATIGTVADLMPLQDENRALVKLGLERMRTTAYPGIKSLLSLCGVDRGEVTAGHIGFGLGPRINASGRLEGAEDAVRLLTVQDEQEAERLAFVLDGLNKERQQLVTDMTGEAVKLAEESIAEGHDKVLVVAKENWNVGVIGIVASKLLEKYYRPVIVLGINPETGMAKGSARSIPGFDLYQALTRCNELFTHYGGHQAAAGMSLHADNLAEFRERMQRLASEWLTEEDYQPVLNVDLQCELDKDPMKWIRQLEKLAPFGMGNPTPKFAFHGLRVLDRKVMGKEQQHIKFQLAHQTEDGCTIDALGFGKSFLSERISPTSRVDVLGELSINEWNGSKKSQLIIQDIRVPDVQVFDWRGIQDPDNRWKAWREQEEATVSRVLLVFSEGDQRQPMRLADSIGARLWMAEEDGSIVSLEPGDPAAEPGAVRDLVLYSLPRSIGQLEAVLGSLGGVERIYAVFREYPSADQSILPTRDMFKQVYAVVRQENTYRGSREDPLNYFSKRSGLSRPLVKFIMEVFEELSLVEYTGTDYRCVPAPAKKEFTQSERFRQRQRLQEVEQQLIYSSAAELTRLLLQSVPKTH</sequence>
<feature type="domain" description="DHHA1" evidence="7">
    <location>
        <begin position="345"/>
        <end position="441"/>
    </location>
</feature>
<dbReference type="InterPro" id="IPR004610">
    <property type="entry name" value="RecJ"/>
</dbReference>
<dbReference type="RefSeq" id="WP_315606786.1">
    <property type="nucleotide sequence ID" value="NZ_CP130318.1"/>
</dbReference>
<dbReference type="GO" id="GO:0006310">
    <property type="term" value="P:DNA recombination"/>
    <property type="evidence" value="ECO:0007669"/>
    <property type="project" value="InterPro"/>
</dbReference>
<comment type="similarity">
    <text evidence="1">Belongs to the RecJ family.</text>
</comment>
<dbReference type="GO" id="GO:0006281">
    <property type="term" value="P:DNA repair"/>
    <property type="evidence" value="ECO:0007669"/>
    <property type="project" value="InterPro"/>
</dbReference>
<dbReference type="InterPro" id="IPR018779">
    <property type="entry name" value="RecJ_C"/>
</dbReference>
<evidence type="ECO:0000259" key="9">
    <source>
        <dbReference type="Pfam" id="PF17768"/>
    </source>
</evidence>
<dbReference type="Proteomes" id="UP001305702">
    <property type="component" value="Chromosome"/>
</dbReference>
<evidence type="ECO:0000313" key="11">
    <source>
        <dbReference type="Proteomes" id="UP001305702"/>
    </source>
</evidence>
<dbReference type="Gene3D" id="3.10.310.30">
    <property type="match status" value="1"/>
</dbReference>
<dbReference type="InterPro" id="IPR001667">
    <property type="entry name" value="DDH_dom"/>
</dbReference>
<dbReference type="Pfam" id="PF01368">
    <property type="entry name" value="DHH"/>
    <property type="match status" value="1"/>
</dbReference>
<dbReference type="Pfam" id="PF02272">
    <property type="entry name" value="DHHA1"/>
    <property type="match status" value="1"/>
</dbReference>
<dbReference type="Gene3D" id="3.90.1640.30">
    <property type="match status" value="1"/>
</dbReference>
<evidence type="ECO:0000313" key="10">
    <source>
        <dbReference type="EMBL" id="WNQ13006.1"/>
    </source>
</evidence>
<keyword evidence="5 10" id="KW-0269">Exonuclease</keyword>
<dbReference type="InterPro" id="IPR051673">
    <property type="entry name" value="SSDNA_exonuclease_RecJ"/>
</dbReference>
<dbReference type="InterPro" id="IPR038763">
    <property type="entry name" value="DHH_sf"/>
</dbReference>
<proteinExistence type="inferred from homology"/>
<dbReference type="Pfam" id="PF17768">
    <property type="entry name" value="RecJ_OB"/>
    <property type="match status" value="1"/>
</dbReference>
<dbReference type="GO" id="GO:0008409">
    <property type="term" value="F:5'-3' exonuclease activity"/>
    <property type="evidence" value="ECO:0007669"/>
    <property type="project" value="InterPro"/>
</dbReference>
<dbReference type="KEGG" id="paun:MJA45_08260"/>
<dbReference type="GO" id="GO:0003676">
    <property type="term" value="F:nucleic acid binding"/>
    <property type="evidence" value="ECO:0007669"/>
    <property type="project" value="InterPro"/>
</dbReference>
<evidence type="ECO:0000256" key="1">
    <source>
        <dbReference type="ARBA" id="ARBA00005915"/>
    </source>
</evidence>
<evidence type="ECO:0000259" key="8">
    <source>
        <dbReference type="Pfam" id="PF10141"/>
    </source>
</evidence>
<name>A0AA96LJ60_9BACL</name>
<dbReference type="PANTHER" id="PTHR30255">
    <property type="entry name" value="SINGLE-STRANDED-DNA-SPECIFIC EXONUCLEASE RECJ"/>
    <property type="match status" value="1"/>
</dbReference>
<dbReference type="Pfam" id="PF10141">
    <property type="entry name" value="ssDNA-exonuc_C"/>
    <property type="match status" value="1"/>
</dbReference>
<gene>
    <name evidence="10" type="primary">recJ</name>
    <name evidence="10" type="ORF">MJA45_08260</name>
</gene>
<evidence type="ECO:0000259" key="6">
    <source>
        <dbReference type="Pfam" id="PF01368"/>
    </source>
</evidence>
<dbReference type="InterPro" id="IPR003156">
    <property type="entry name" value="DHHA1_dom"/>
</dbReference>
<organism evidence="10 11">
    <name type="scientific">Paenibacillus aurantius</name>
    <dbReference type="NCBI Taxonomy" id="2918900"/>
    <lineage>
        <taxon>Bacteria</taxon>
        <taxon>Bacillati</taxon>
        <taxon>Bacillota</taxon>
        <taxon>Bacilli</taxon>
        <taxon>Bacillales</taxon>
        <taxon>Paenibacillaceae</taxon>
        <taxon>Paenibacillus</taxon>
    </lineage>
</organism>